<accession>A0ABP6Q2D7</accession>
<dbReference type="CDD" id="cd00090">
    <property type="entry name" value="HTH_ARSR"/>
    <property type="match status" value="1"/>
</dbReference>
<dbReference type="SMART" id="SM00418">
    <property type="entry name" value="HTH_ARSR"/>
    <property type="match status" value="1"/>
</dbReference>
<gene>
    <name evidence="5" type="ORF">GCM10010468_13060</name>
</gene>
<dbReference type="InterPro" id="IPR051011">
    <property type="entry name" value="Metal_resp_trans_reg"/>
</dbReference>
<dbReference type="SMART" id="SM00419">
    <property type="entry name" value="HTH_CRP"/>
    <property type="match status" value="1"/>
</dbReference>
<dbReference type="Pfam" id="PF19361">
    <property type="entry name" value="DUF5937"/>
    <property type="match status" value="1"/>
</dbReference>
<keyword evidence="3" id="KW-0804">Transcription</keyword>
<comment type="caution">
    <text evidence="5">The sequence shown here is derived from an EMBL/GenBank/DDBJ whole genome shotgun (WGS) entry which is preliminary data.</text>
</comment>
<dbReference type="InterPro" id="IPR001845">
    <property type="entry name" value="HTH_ArsR_DNA-bd_dom"/>
</dbReference>
<dbReference type="Proteomes" id="UP001501237">
    <property type="component" value="Unassembled WGS sequence"/>
</dbReference>
<keyword evidence="2" id="KW-0238">DNA-binding</keyword>
<evidence type="ECO:0000313" key="5">
    <source>
        <dbReference type="EMBL" id="GAA3200409.1"/>
    </source>
</evidence>
<evidence type="ECO:0000259" key="4">
    <source>
        <dbReference type="PROSITE" id="PS50987"/>
    </source>
</evidence>
<dbReference type="InterPro" id="IPR036388">
    <property type="entry name" value="WH-like_DNA-bd_sf"/>
</dbReference>
<dbReference type="EMBL" id="BAAAUV010000003">
    <property type="protein sequence ID" value="GAA3200409.1"/>
    <property type="molecule type" value="Genomic_DNA"/>
</dbReference>
<dbReference type="Pfam" id="PF01022">
    <property type="entry name" value="HTH_5"/>
    <property type="match status" value="1"/>
</dbReference>
<sequence>MRTELAFSTADLAQTRFAVSPLWEVATAYRTLAAGTVNPAHRRWADQVRPRVAAAGLDRGMLSALIPPGSYLADFLTPLAGSPFPTLESELAAVVATTEEELDLQLAFLARDRPLPPSVRILRDDPAEGLDRVAAELRAFWDLALAPYWARIRRVLEADVFHRARTAAEHGPAAVLNDLHAAVSWDEDTLRLVKRQCGLNPRMETGAGLVLVPSVFAWPGVMTWSVPPYAPQLCYPARGSGTLWEMPKSAPSEALSVVLGRSRAALLAELETPASTTDLAARTGLSAAAVSQHLTALRDAGFVTAHRAGRSVLYARTEVSDTLLT</sequence>
<protein>
    <submittedName>
        <fullName evidence="5">DUF5937 family protein</fullName>
    </submittedName>
</protein>
<evidence type="ECO:0000256" key="2">
    <source>
        <dbReference type="ARBA" id="ARBA00023125"/>
    </source>
</evidence>
<dbReference type="InterPro" id="IPR012318">
    <property type="entry name" value="HTH_CRP"/>
</dbReference>
<keyword evidence="6" id="KW-1185">Reference proteome</keyword>
<dbReference type="SUPFAM" id="SSF46785">
    <property type="entry name" value="Winged helix' DNA-binding domain"/>
    <property type="match status" value="1"/>
</dbReference>
<dbReference type="PROSITE" id="PS50987">
    <property type="entry name" value="HTH_ARSR_2"/>
    <property type="match status" value="1"/>
</dbReference>
<keyword evidence="1" id="KW-0805">Transcription regulation</keyword>
<dbReference type="InterPro" id="IPR045981">
    <property type="entry name" value="DUF5937"/>
</dbReference>
<organism evidence="5 6">
    <name type="scientific">Actinocorallia longicatena</name>
    <dbReference type="NCBI Taxonomy" id="111803"/>
    <lineage>
        <taxon>Bacteria</taxon>
        <taxon>Bacillati</taxon>
        <taxon>Actinomycetota</taxon>
        <taxon>Actinomycetes</taxon>
        <taxon>Streptosporangiales</taxon>
        <taxon>Thermomonosporaceae</taxon>
        <taxon>Actinocorallia</taxon>
    </lineage>
</organism>
<evidence type="ECO:0000256" key="3">
    <source>
        <dbReference type="ARBA" id="ARBA00023163"/>
    </source>
</evidence>
<proteinExistence type="predicted"/>
<name>A0ABP6Q2D7_9ACTN</name>
<dbReference type="PANTHER" id="PTHR43132:SF6">
    <property type="entry name" value="HTH-TYPE TRANSCRIPTIONAL REPRESSOR CZRA"/>
    <property type="match status" value="1"/>
</dbReference>
<dbReference type="PANTHER" id="PTHR43132">
    <property type="entry name" value="ARSENICAL RESISTANCE OPERON REPRESSOR ARSR-RELATED"/>
    <property type="match status" value="1"/>
</dbReference>
<dbReference type="RefSeq" id="WP_344823256.1">
    <property type="nucleotide sequence ID" value="NZ_BAAAUV010000003.1"/>
</dbReference>
<evidence type="ECO:0000256" key="1">
    <source>
        <dbReference type="ARBA" id="ARBA00023015"/>
    </source>
</evidence>
<reference evidence="6" key="1">
    <citation type="journal article" date="2019" name="Int. J. Syst. Evol. Microbiol.">
        <title>The Global Catalogue of Microorganisms (GCM) 10K type strain sequencing project: providing services to taxonomists for standard genome sequencing and annotation.</title>
        <authorList>
            <consortium name="The Broad Institute Genomics Platform"/>
            <consortium name="The Broad Institute Genome Sequencing Center for Infectious Disease"/>
            <person name="Wu L."/>
            <person name="Ma J."/>
        </authorList>
    </citation>
    <scope>NUCLEOTIDE SEQUENCE [LARGE SCALE GENOMIC DNA]</scope>
    <source>
        <strain evidence="6">JCM 9377</strain>
    </source>
</reference>
<evidence type="ECO:0000313" key="6">
    <source>
        <dbReference type="Proteomes" id="UP001501237"/>
    </source>
</evidence>
<dbReference type="InterPro" id="IPR011991">
    <property type="entry name" value="ArsR-like_HTH"/>
</dbReference>
<feature type="domain" description="HTH arsR-type" evidence="4">
    <location>
        <begin position="243"/>
        <end position="325"/>
    </location>
</feature>
<dbReference type="Gene3D" id="1.10.10.10">
    <property type="entry name" value="Winged helix-like DNA-binding domain superfamily/Winged helix DNA-binding domain"/>
    <property type="match status" value="1"/>
</dbReference>
<dbReference type="InterPro" id="IPR036390">
    <property type="entry name" value="WH_DNA-bd_sf"/>
</dbReference>